<dbReference type="RefSeq" id="WP_048353745.1">
    <property type="nucleotide sequence ID" value="NZ_JARRTL010000047.1"/>
</dbReference>
<protein>
    <submittedName>
        <fullName evidence="4">AAA family ATPase</fullName>
    </submittedName>
</protein>
<evidence type="ECO:0000313" key="4">
    <source>
        <dbReference type="EMBL" id="MEC0487899.1"/>
    </source>
</evidence>
<evidence type="ECO:0000256" key="1">
    <source>
        <dbReference type="SAM" id="MobiDB-lite"/>
    </source>
</evidence>
<evidence type="ECO:0000313" key="5">
    <source>
        <dbReference type="Proteomes" id="UP000036168"/>
    </source>
</evidence>
<evidence type="ECO:0000313" key="6">
    <source>
        <dbReference type="Proteomes" id="UP001341297"/>
    </source>
</evidence>
<gene>
    <name evidence="3" type="ORF">AB447_203910</name>
    <name evidence="4" type="ORF">P8828_24440</name>
</gene>
<dbReference type="Proteomes" id="UP000036168">
    <property type="component" value="Unassembled WGS sequence"/>
</dbReference>
<reference evidence="4 6" key="3">
    <citation type="submission" date="2023-03" db="EMBL/GenBank/DDBJ databases">
        <title>Agriculturally important microbes genome sequencing.</title>
        <authorList>
            <person name="Dunlap C."/>
        </authorList>
    </citation>
    <scope>NUCLEOTIDE SEQUENCE [LARGE SCALE GENOMIC DNA]</scope>
    <source>
        <strain evidence="4 6">CBP-3203</strain>
    </source>
</reference>
<dbReference type="EMBL" id="LECW02000023">
    <property type="protein sequence ID" value="KRT93088.1"/>
    <property type="molecule type" value="Genomic_DNA"/>
</dbReference>
<dbReference type="InterPro" id="IPR027417">
    <property type="entry name" value="P-loop_NTPase"/>
</dbReference>
<sequence>MATKQILFIAGGEKNNKAIQEQVRRLQDQVTIDLDFSYYSVNDLIKDVKKHRESALYMYDRIILFSTAFLAKRGDLEGGNEARKNRLIEDMANLFTILTEFNMNTKPITVLITEKDGFFVEYLEQHPLFYNQIEDIKFLYIDQKMDSSILFELINSDNDFYYSENMLEYEDFKKNQYPFAWTKVIPEYIVDRSSRFEGFTDEDYVSFAKEKGYDDLEKAEQDGIFNDATYDDISEDDYEEEGEQEEVNHKQTFIDMLRTKRKIDEETIRNEELPSDQESDEDINEEMDEDLQEPRKGVFGKLLKRKSKRKLENVDQELNDVVEPDYEEEAEDDYIEYEEPLHDDQGNEEPPQKEKHTIPFFSKVKSLFKKEEQEQVESFQKRYLPELEINRYTSSPVTFTGAIGVIGQEGSGATTSAINIAEYFVQFNKTVLYLDFDFIFGSSAYFYEDEIAQVNPATMSEYINRQATSEELVVNIYEDVVYDWVGSQIPFRNEYEGLAEEVRLEVLIQLINDFRELYDVVVVDIPFSIAEAFPEAVHHLDHVLFITENTQTTMEFFMSEMHDLVASVKDKSLIVNKYNPRNYIDRRTADLSYVIELTEGVYPGLTVLGVINPNPYLENQQKSKVASIYSDATVQMDFEIILGSIE</sequence>
<accession>A0A0T6BN93</accession>
<keyword evidence="6" id="KW-1185">Reference proteome</keyword>
<name>A0A0T6BN93_9BACI</name>
<comment type="caution">
    <text evidence="3">The sequence shown here is derived from an EMBL/GenBank/DDBJ whole genome shotgun (WGS) entry which is preliminary data.</text>
</comment>
<evidence type="ECO:0000313" key="3">
    <source>
        <dbReference type="EMBL" id="KRT93088.1"/>
    </source>
</evidence>
<dbReference type="InterPro" id="IPR025669">
    <property type="entry name" value="AAA_dom"/>
</dbReference>
<dbReference type="Pfam" id="PF13614">
    <property type="entry name" value="AAA_31"/>
    <property type="match status" value="1"/>
</dbReference>
<dbReference type="SUPFAM" id="SSF52540">
    <property type="entry name" value="P-loop containing nucleoside triphosphate hydrolases"/>
    <property type="match status" value="1"/>
</dbReference>
<proteinExistence type="predicted"/>
<organism evidence="3 5">
    <name type="scientific">Bacillus glycinifermentans</name>
    <dbReference type="NCBI Taxonomy" id="1664069"/>
    <lineage>
        <taxon>Bacteria</taxon>
        <taxon>Bacillati</taxon>
        <taxon>Bacillota</taxon>
        <taxon>Bacilli</taxon>
        <taxon>Bacillales</taxon>
        <taxon>Bacillaceae</taxon>
        <taxon>Bacillus</taxon>
    </lineage>
</organism>
<feature type="domain" description="AAA" evidence="2">
    <location>
        <begin position="410"/>
        <end position="555"/>
    </location>
</feature>
<dbReference type="Proteomes" id="UP001341297">
    <property type="component" value="Unassembled WGS sequence"/>
</dbReference>
<reference evidence="3 5" key="1">
    <citation type="journal article" date="2015" name="Int. J. Syst. Evol. Microbiol.">
        <title>Bacillus glycinifermentans sp. nov., isolated from fermented soybean paste.</title>
        <authorList>
            <person name="Kim S.J."/>
            <person name="Dunlap C.A."/>
            <person name="Kwon S.W."/>
            <person name="Rooney A.P."/>
        </authorList>
    </citation>
    <scope>NUCLEOTIDE SEQUENCE [LARGE SCALE GENOMIC DNA]</scope>
    <source>
        <strain evidence="3 5">GO-13</strain>
    </source>
</reference>
<dbReference type="EMBL" id="JARRTL010000047">
    <property type="protein sequence ID" value="MEC0487899.1"/>
    <property type="molecule type" value="Genomic_DNA"/>
</dbReference>
<dbReference type="Gene3D" id="3.40.50.300">
    <property type="entry name" value="P-loop containing nucleotide triphosphate hydrolases"/>
    <property type="match status" value="1"/>
</dbReference>
<feature type="region of interest" description="Disordered" evidence="1">
    <location>
        <begin position="265"/>
        <end position="291"/>
    </location>
</feature>
<reference evidence="3" key="2">
    <citation type="submission" date="2015-10" db="EMBL/GenBank/DDBJ databases">
        <authorList>
            <person name="Gilbert D.G."/>
        </authorList>
    </citation>
    <scope>NUCLEOTIDE SEQUENCE</scope>
    <source>
        <strain evidence="3">GO-13</strain>
    </source>
</reference>
<feature type="compositionally biased region" description="Acidic residues" evidence="1">
    <location>
        <begin position="273"/>
        <end position="291"/>
    </location>
</feature>
<evidence type="ECO:0000259" key="2">
    <source>
        <dbReference type="Pfam" id="PF13614"/>
    </source>
</evidence>
<dbReference type="AlphaFoldDB" id="A0A0T6BN93"/>